<dbReference type="Proteomes" id="UP000663853">
    <property type="component" value="Unassembled WGS sequence"/>
</dbReference>
<dbReference type="AlphaFoldDB" id="A0A8H3D175"/>
<gene>
    <name evidence="1" type="ORF">RDB_LOCUS122654</name>
</gene>
<dbReference type="SUPFAM" id="SSF53067">
    <property type="entry name" value="Actin-like ATPase domain"/>
    <property type="match status" value="1"/>
</dbReference>
<dbReference type="EMBL" id="CAJMXA010003625">
    <property type="protein sequence ID" value="CAE6507890.1"/>
    <property type="molecule type" value="Genomic_DNA"/>
</dbReference>
<organism evidence="1 2">
    <name type="scientific">Rhizoctonia solani</name>
    <dbReference type="NCBI Taxonomy" id="456999"/>
    <lineage>
        <taxon>Eukaryota</taxon>
        <taxon>Fungi</taxon>
        <taxon>Dikarya</taxon>
        <taxon>Basidiomycota</taxon>
        <taxon>Agaricomycotina</taxon>
        <taxon>Agaricomycetes</taxon>
        <taxon>Cantharellales</taxon>
        <taxon>Ceratobasidiaceae</taxon>
        <taxon>Rhizoctonia</taxon>
    </lineage>
</organism>
<dbReference type="CDD" id="cd10170">
    <property type="entry name" value="ASKHA_NBD_HSP70"/>
    <property type="match status" value="1"/>
</dbReference>
<evidence type="ECO:0000313" key="2">
    <source>
        <dbReference type="Proteomes" id="UP000663853"/>
    </source>
</evidence>
<dbReference type="Gene3D" id="3.30.420.40">
    <property type="match status" value="1"/>
</dbReference>
<evidence type="ECO:0008006" key="3">
    <source>
        <dbReference type="Google" id="ProtNLM"/>
    </source>
</evidence>
<name>A0A8H3D175_9AGAM</name>
<comment type="caution">
    <text evidence="1">The sequence shown here is derived from an EMBL/GenBank/DDBJ whole genome shotgun (WGS) entry which is preliminary data.</text>
</comment>
<proteinExistence type="predicted"/>
<reference evidence="1" key="1">
    <citation type="submission" date="2021-01" db="EMBL/GenBank/DDBJ databases">
        <authorList>
            <person name="Kaushik A."/>
        </authorList>
    </citation>
    <scope>NUCLEOTIDE SEQUENCE</scope>
    <source>
        <strain evidence="1">AG6-10EEA</strain>
    </source>
</reference>
<dbReference type="PANTHER" id="PTHR14187:SF5">
    <property type="entry name" value="HEAT SHOCK 70 KDA PROTEIN 12A"/>
    <property type="match status" value="1"/>
</dbReference>
<sequence length="585" mass="65503">MNTPEGSELAAPQQVGGVWEDDNKIVVGIDIGTTQSAVALTYLAKGQRQEIHRIAKWPGQGQEDQRAKIPTVIWYNLETKKAELFGAEAMSRDGQNEAEDNHWFLVKHFKLHLQPEDQRKDDIKLDSLPPGISLAQIYSDFLGYLLKHTKAFVEKRITLGKQIWEKYKPTMEIVIAHPNGWDTPEQDFLRKAVIDSGFVDSENASRQVQFVTEAEASVHYCAHHSSLSDKLQLSTKAAQVGGIFVNQEFEKFLLQALRNLRLNPTQVEDFTKTGVADFENFAKRNFEGLANPPTGSETVSIRVANTSFNRNSTTHIKIHRGCMKVPSSVIKRCFDVSVKPILSSVGEQLKDQTVQHVLLVGGFGDSPYLQTQFESRFESDRRGVVLANEPTSKAVADGSVIWNTLCSVVSRTPRRSFGMICAIPCFPGVEIPGGEGRTVYIGPEGIPLIPGKWDQIVKKGVSLDAGMIFRENYRHTSMERNPTSIQLNMELISYSGDDEPMWAWDKKENLRLKFKEICTITAQLWDLEGALKPAIGMTGVQFWYLVVDVCICFGTTELQAHLEWEQNGVRREGPATVVPGRPIDL</sequence>
<dbReference type="PRINTS" id="PR00301">
    <property type="entry name" value="HEATSHOCK70"/>
</dbReference>
<protein>
    <recommendedName>
        <fullName evidence="3">Heat shock 70 kDa protein 12A</fullName>
    </recommendedName>
</protein>
<evidence type="ECO:0000313" key="1">
    <source>
        <dbReference type="EMBL" id="CAE6507890.1"/>
    </source>
</evidence>
<dbReference type="InterPro" id="IPR043129">
    <property type="entry name" value="ATPase_NBD"/>
</dbReference>
<accession>A0A8H3D175</accession>
<dbReference type="PANTHER" id="PTHR14187">
    <property type="entry name" value="ALPHA KINASE/ELONGATION FACTOR 2 KINASE"/>
    <property type="match status" value="1"/>
</dbReference>